<evidence type="ECO:0000313" key="2">
    <source>
        <dbReference type="EMBL" id="TXL66389.1"/>
    </source>
</evidence>
<dbReference type="Proteomes" id="UP000321548">
    <property type="component" value="Unassembled WGS sequence"/>
</dbReference>
<name>A0A5C8NYP5_9BURK</name>
<protein>
    <recommendedName>
        <fullName evidence="1">DUF7931 domain-containing protein</fullName>
    </recommendedName>
</protein>
<feature type="domain" description="DUF7931" evidence="1">
    <location>
        <begin position="17"/>
        <end position="126"/>
    </location>
</feature>
<dbReference type="Pfam" id="PF25559">
    <property type="entry name" value="DUF7931"/>
    <property type="match status" value="1"/>
</dbReference>
<dbReference type="InterPro" id="IPR057691">
    <property type="entry name" value="DUF7931"/>
</dbReference>
<comment type="caution">
    <text evidence="2">The sequence shown here is derived from an EMBL/GenBank/DDBJ whole genome shotgun (WGS) entry which is preliminary data.</text>
</comment>
<gene>
    <name evidence="2" type="ORF">FHP08_10045</name>
</gene>
<evidence type="ECO:0000313" key="3">
    <source>
        <dbReference type="Proteomes" id="UP000321548"/>
    </source>
</evidence>
<proteinExistence type="predicted"/>
<accession>A0A5C8NYP5</accession>
<keyword evidence="3" id="KW-1185">Reference proteome</keyword>
<dbReference type="OrthoDB" id="9179759at2"/>
<organism evidence="2 3">
    <name type="scientific">Zeimonas arvi</name>
    <dbReference type="NCBI Taxonomy" id="2498847"/>
    <lineage>
        <taxon>Bacteria</taxon>
        <taxon>Pseudomonadati</taxon>
        <taxon>Pseudomonadota</taxon>
        <taxon>Betaproteobacteria</taxon>
        <taxon>Burkholderiales</taxon>
        <taxon>Burkholderiaceae</taxon>
        <taxon>Zeimonas</taxon>
    </lineage>
</organism>
<evidence type="ECO:0000259" key="1">
    <source>
        <dbReference type="Pfam" id="PF25559"/>
    </source>
</evidence>
<dbReference type="AlphaFoldDB" id="A0A5C8NYP5"/>
<sequence length="165" mass="18335">MDIDPIDLEGYRRLETRREAREAFDRCLARGRRSLKLFDDSGEFWGLDRKAFADAVKALLDRSREASVAIVAHDTGFVERHCPQLMTLLGLYGPRLRISPTDPSVRAYDRGFVVIDDKVVLRRPGFGQSRVFVDFDEGEVAAAAKLLAELLDGALPGLSANVTGL</sequence>
<dbReference type="EMBL" id="VDUY01000003">
    <property type="protein sequence ID" value="TXL66389.1"/>
    <property type="molecule type" value="Genomic_DNA"/>
</dbReference>
<reference evidence="2 3" key="1">
    <citation type="submission" date="2019-06" db="EMBL/GenBank/DDBJ databases">
        <title>Quisquiliibacterium sp. nov., isolated from a maize field.</title>
        <authorList>
            <person name="Lin S.-Y."/>
            <person name="Tsai C.-F."/>
            <person name="Young C.-C."/>
        </authorList>
    </citation>
    <scope>NUCLEOTIDE SEQUENCE [LARGE SCALE GENOMIC DNA]</scope>
    <source>
        <strain evidence="2 3">CC-CFT501</strain>
    </source>
</reference>
<dbReference type="RefSeq" id="WP_147704301.1">
    <property type="nucleotide sequence ID" value="NZ_VDUY01000003.1"/>
</dbReference>